<feature type="transmembrane region" description="Helical" evidence="8">
    <location>
        <begin position="248"/>
        <end position="267"/>
    </location>
</feature>
<dbReference type="GO" id="GO:0005886">
    <property type="term" value="C:plasma membrane"/>
    <property type="evidence" value="ECO:0007669"/>
    <property type="project" value="UniProtKB-SubCell"/>
</dbReference>
<feature type="transmembrane region" description="Helical" evidence="8">
    <location>
        <begin position="192"/>
        <end position="218"/>
    </location>
</feature>
<keyword evidence="5 8" id="KW-1133">Transmembrane helix</keyword>
<evidence type="ECO:0000256" key="8">
    <source>
        <dbReference type="SAM" id="Phobius"/>
    </source>
</evidence>
<sequence length="433" mass="46259">MPTFAYQASDAAGRDVAGSVEAPDRASAVRQLTGRGLQPFQVKEGPAKPLVRGVGKAPAAGAATAKGGKGKTAAAVAAEEASSGPIKIGGKQLQLFTEELAELLEAGMRLEQALKLMEGKGTGGTHSRIAARLGGLIREGHPFSSALKQASPSFNELYCAVAAAGEAGGSLSESMKRQGMYLAKVRELKSQVAVAMIYPSFLGFSAIAVTILFTTFLIPRLSGMMTKMRGGVPKGVQLILDFSAFLRGYWWLLLAGIALIGLLFWVWSNSKQGRPVWDRTKLRIPFFGNVLMANFHTQFLETLASLTGGGLPLLKGLELASRISANLFIQKQLGSVIDGVRDGSALSRSLEKTALFPINLLEMVRIGEHTGDISGTLRRAADRCGRELEKSLEKLMAMLQPMIILVMAGLVGVMAYMMITIIYDTVATLNSRR</sequence>
<dbReference type="PANTHER" id="PTHR30012">
    <property type="entry name" value="GENERAL SECRETION PATHWAY PROTEIN"/>
    <property type="match status" value="1"/>
</dbReference>
<dbReference type="OrthoDB" id="9805682at2"/>
<dbReference type="InterPro" id="IPR003004">
    <property type="entry name" value="GspF/PilC"/>
</dbReference>
<comment type="similarity">
    <text evidence="2">Belongs to the GSP F family.</text>
</comment>
<dbReference type="Gene3D" id="1.20.81.30">
    <property type="entry name" value="Type II secretion system (T2SS), domain F"/>
    <property type="match status" value="2"/>
</dbReference>
<comment type="caution">
    <text evidence="10">The sequence shown here is derived from an EMBL/GenBank/DDBJ whole genome shotgun (WGS) entry which is preliminary data.</text>
</comment>
<evidence type="ECO:0000256" key="1">
    <source>
        <dbReference type="ARBA" id="ARBA00004651"/>
    </source>
</evidence>
<evidence type="ECO:0000256" key="2">
    <source>
        <dbReference type="ARBA" id="ARBA00005745"/>
    </source>
</evidence>
<feature type="transmembrane region" description="Helical" evidence="8">
    <location>
        <begin position="402"/>
        <end position="423"/>
    </location>
</feature>
<proteinExistence type="inferred from homology"/>
<feature type="domain" description="Type II secretion system protein GspF" evidence="9">
    <location>
        <begin position="96"/>
        <end position="219"/>
    </location>
</feature>
<keyword evidence="11" id="KW-1185">Reference proteome</keyword>
<evidence type="ECO:0000313" key="10">
    <source>
        <dbReference type="EMBL" id="GEP43680.1"/>
    </source>
</evidence>
<dbReference type="Proteomes" id="UP000321577">
    <property type="component" value="Unassembled WGS sequence"/>
</dbReference>
<dbReference type="PANTHER" id="PTHR30012:SF0">
    <property type="entry name" value="TYPE II SECRETION SYSTEM PROTEIN F-RELATED"/>
    <property type="match status" value="1"/>
</dbReference>
<comment type="subcellular location">
    <subcellularLocation>
        <location evidence="1">Cell membrane</location>
        <topology evidence="1">Multi-pass membrane protein</topology>
    </subcellularLocation>
</comment>
<feature type="region of interest" description="Disordered" evidence="7">
    <location>
        <begin position="1"/>
        <end position="22"/>
    </location>
</feature>
<dbReference type="InterPro" id="IPR018076">
    <property type="entry name" value="T2SS_GspF_dom"/>
</dbReference>
<dbReference type="PRINTS" id="PR00812">
    <property type="entry name" value="BCTERIALGSPF"/>
</dbReference>
<organism evidence="10 11">
    <name type="scientific">Brevifollis gellanilyticus</name>
    <dbReference type="NCBI Taxonomy" id="748831"/>
    <lineage>
        <taxon>Bacteria</taxon>
        <taxon>Pseudomonadati</taxon>
        <taxon>Verrucomicrobiota</taxon>
        <taxon>Verrucomicrobiia</taxon>
        <taxon>Verrucomicrobiales</taxon>
        <taxon>Verrucomicrobiaceae</taxon>
    </lineage>
</organism>
<dbReference type="RefSeq" id="WP_146851254.1">
    <property type="nucleotide sequence ID" value="NZ_BKAG01000020.1"/>
</dbReference>
<evidence type="ECO:0000256" key="5">
    <source>
        <dbReference type="ARBA" id="ARBA00022989"/>
    </source>
</evidence>
<protein>
    <submittedName>
        <fullName evidence="10">Type II secretion system protein GspF</fullName>
    </submittedName>
</protein>
<dbReference type="InterPro" id="IPR042094">
    <property type="entry name" value="T2SS_GspF_sf"/>
</dbReference>
<evidence type="ECO:0000313" key="11">
    <source>
        <dbReference type="Proteomes" id="UP000321577"/>
    </source>
</evidence>
<evidence type="ECO:0000256" key="6">
    <source>
        <dbReference type="ARBA" id="ARBA00023136"/>
    </source>
</evidence>
<accession>A0A512MAC1</accession>
<dbReference type="AlphaFoldDB" id="A0A512MAC1"/>
<dbReference type="EMBL" id="BKAG01000020">
    <property type="protein sequence ID" value="GEP43680.1"/>
    <property type="molecule type" value="Genomic_DNA"/>
</dbReference>
<name>A0A512MAC1_9BACT</name>
<keyword evidence="6 8" id="KW-0472">Membrane</keyword>
<keyword evidence="4 8" id="KW-0812">Transmembrane</keyword>
<dbReference type="Pfam" id="PF00482">
    <property type="entry name" value="T2SSF"/>
    <property type="match status" value="2"/>
</dbReference>
<evidence type="ECO:0000256" key="3">
    <source>
        <dbReference type="ARBA" id="ARBA00022475"/>
    </source>
</evidence>
<keyword evidence="3" id="KW-1003">Cell membrane</keyword>
<evidence type="ECO:0000256" key="4">
    <source>
        <dbReference type="ARBA" id="ARBA00022692"/>
    </source>
</evidence>
<evidence type="ECO:0000256" key="7">
    <source>
        <dbReference type="SAM" id="MobiDB-lite"/>
    </source>
</evidence>
<feature type="domain" description="Type II secretion system protein GspF" evidence="9">
    <location>
        <begin position="299"/>
        <end position="419"/>
    </location>
</feature>
<reference evidence="10 11" key="1">
    <citation type="submission" date="2019-07" db="EMBL/GenBank/DDBJ databases">
        <title>Whole genome shotgun sequence of Brevifollis gellanilyticus NBRC 108608.</title>
        <authorList>
            <person name="Hosoyama A."/>
            <person name="Uohara A."/>
            <person name="Ohji S."/>
            <person name="Ichikawa N."/>
        </authorList>
    </citation>
    <scope>NUCLEOTIDE SEQUENCE [LARGE SCALE GENOMIC DNA]</scope>
    <source>
        <strain evidence="10 11">NBRC 108608</strain>
    </source>
</reference>
<evidence type="ECO:0000259" key="9">
    <source>
        <dbReference type="Pfam" id="PF00482"/>
    </source>
</evidence>
<gene>
    <name evidence="10" type="primary">gspF_2</name>
    <name evidence="10" type="ORF">BGE01nite_29710</name>
</gene>